<dbReference type="PANTHER" id="PTHR34388:SF1">
    <property type="entry name" value="DNA POLYMERASE III SUBUNIT DELTA"/>
    <property type="match status" value="1"/>
</dbReference>
<dbReference type="InterPro" id="IPR027417">
    <property type="entry name" value="P-loop_NTPase"/>
</dbReference>
<dbReference type="EC" id="2.7.7.7" evidence="1"/>
<evidence type="ECO:0000256" key="1">
    <source>
        <dbReference type="ARBA" id="ARBA00012417"/>
    </source>
</evidence>
<comment type="catalytic activity">
    <reaction evidence="8">
        <text>DNA(n) + a 2'-deoxyribonucleoside 5'-triphosphate = DNA(n+1) + diphosphate</text>
        <dbReference type="Rhea" id="RHEA:22508"/>
        <dbReference type="Rhea" id="RHEA-COMP:17339"/>
        <dbReference type="Rhea" id="RHEA-COMP:17340"/>
        <dbReference type="ChEBI" id="CHEBI:33019"/>
        <dbReference type="ChEBI" id="CHEBI:61560"/>
        <dbReference type="ChEBI" id="CHEBI:173112"/>
        <dbReference type="EC" id="2.7.7.7"/>
    </reaction>
</comment>
<sequence>MSLQTVLKDIREKKIAPVYLVLGTEIYLSELFKTELLSQLFEPGDDEFNVTSYDMEETTLSVALGEAETLPFFGDHRLVFIENPYFLTSEKKSNGLEHDMKELTAYLEQPSESTIVVFHAAVEKLDERKKVTKLLKKSAVVVDVSPMDEKALRTYVQQAIQNEGYEIEPKAFDLLLHLSDFQLTKVMGELQKLYLFSSEEKRIALTTVEALVPKSLEHNVFDLSAEILSGNSGKALQTYEDLLLQGEETIKLSAILLSQLRLLLQIKILAQLGYQQANIAEALSIHPYRIKLGMQQSKRFELARLEKIFDELVENDFLVKTGKMDKELLFELFILKISGQKQR</sequence>
<evidence type="ECO:0000256" key="8">
    <source>
        <dbReference type="ARBA" id="ARBA00049244"/>
    </source>
</evidence>
<feature type="domain" description="DNA polymerase III delta N-terminal" evidence="9">
    <location>
        <begin position="19"/>
        <end position="144"/>
    </location>
</feature>
<dbReference type="PANTHER" id="PTHR34388">
    <property type="entry name" value="DNA POLYMERASE III SUBUNIT DELTA"/>
    <property type="match status" value="1"/>
</dbReference>
<evidence type="ECO:0000259" key="10">
    <source>
        <dbReference type="Pfam" id="PF21694"/>
    </source>
</evidence>
<evidence type="ECO:0000256" key="3">
    <source>
        <dbReference type="ARBA" id="ARBA00022679"/>
    </source>
</evidence>
<dbReference type="Gene3D" id="3.40.50.300">
    <property type="entry name" value="P-loop containing nucleotide triphosphate hydrolases"/>
    <property type="match status" value="1"/>
</dbReference>
<name>A0A242KC88_9ENTE</name>
<evidence type="ECO:0000313" key="11">
    <source>
        <dbReference type="EMBL" id="OTP18785.1"/>
    </source>
</evidence>
<organism evidence="11">
    <name type="scientific">Candidatus Enterococcus clewellii</name>
    <dbReference type="NCBI Taxonomy" id="1834193"/>
    <lineage>
        <taxon>Bacteria</taxon>
        <taxon>Bacillati</taxon>
        <taxon>Bacillota</taxon>
        <taxon>Bacilli</taxon>
        <taxon>Lactobacillales</taxon>
        <taxon>Enterococcaceae</taxon>
        <taxon>Enterococcus</taxon>
    </lineage>
</organism>
<dbReference type="GO" id="GO:0003677">
    <property type="term" value="F:DNA binding"/>
    <property type="evidence" value="ECO:0007669"/>
    <property type="project" value="InterPro"/>
</dbReference>
<evidence type="ECO:0000256" key="4">
    <source>
        <dbReference type="ARBA" id="ARBA00022695"/>
    </source>
</evidence>
<evidence type="ECO:0000259" key="9">
    <source>
        <dbReference type="Pfam" id="PF06144"/>
    </source>
</evidence>
<reference evidence="12" key="3">
    <citation type="submission" date="2024-03" db="EMBL/GenBank/DDBJ databases">
        <title>The Genome Sequence of Enterococcus sp. DIV0242b.</title>
        <authorList>
            <consortium name="The Broad Institute Genomics Platform"/>
            <consortium name="The Broad Institute Microbial Omics Core"/>
            <consortium name="The Broad Institute Genomic Center for Infectious Diseases"/>
            <person name="Earl A."/>
            <person name="Manson A."/>
            <person name="Gilmore M."/>
            <person name="Schwartman J."/>
            <person name="Shea T."/>
            <person name="Abouelleil A."/>
            <person name="Cao P."/>
            <person name="Chapman S."/>
            <person name="Cusick C."/>
            <person name="Young S."/>
            <person name="Neafsey D."/>
            <person name="Nusbaum C."/>
            <person name="Birren B."/>
        </authorList>
    </citation>
    <scope>NUCLEOTIDE SEQUENCE</scope>
    <source>
        <strain evidence="12">9E7_DIV0242</strain>
    </source>
</reference>
<dbReference type="Gene3D" id="1.10.8.60">
    <property type="match status" value="1"/>
</dbReference>
<dbReference type="Gene3D" id="1.20.272.10">
    <property type="match status" value="1"/>
</dbReference>
<dbReference type="InterPro" id="IPR010372">
    <property type="entry name" value="DNA_pol3_delta_N"/>
</dbReference>
<keyword evidence="3" id="KW-0808">Transferase</keyword>
<dbReference type="GO" id="GO:0009360">
    <property type="term" value="C:DNA polymerase III complex"/>
    <property type="evidence" value="ECO:0007669"/>
    <property type="project" value="InterPro"/>
</dbReference>
<dbReference type="Pfam" id="PF06144">
    <property type="entry name" value="DNA_pol3_delta"/>
    <property type="match status" value="1"/>
</dbReference>
<dbReference type="AlphaFoldDB" id="A0A242KC88"/>
<dbReference type="EMBL" id="CP147247">
    <property type="protein sequence ID" value="WYJ88847.1"/>
    <property type="molecule type" value="Genomic_DNA"/>
</dbReference>
<dbReference type="RefSeq" id="WP_086347731.1">
    <property type="nucleotide sequence ID" value="NZ_CP147247.1"/>
</dbReference>
<keyword evidence="13" id="KW-1185">Reference proteome</keyword>
<reference evidence="12" key="2">
    <citation type="submission" date="2017-05" db="EMBL/GenBank/DDBJ databases">
        <authorList>
            <consortium name="The Broad Institute Genomics Platform"/>
            <consortium name="The Broad Institute Genomic Center for Infectious Diseases"/>
            <person name="Earl A."/>
            <person name="Manson A."/>
            <person name="Schwartman J."/>
            <person name="Gilmore M."/>
            <person name="Abouelleil A."/>
            <person name="Cao P."/>
            <person name="Chapman S."/>
            <person name="Cusick C."/>
            <person name="Shea T."/>
            <person name="Young S."/>
            <person name="Neafsey D."/>
            <person name="Nusbaum C."/>
            <person name="Birren B."/>
        </authorList>
    </citation>
    <scope>NUCLEOTIDE SEQUENCE</scope>
    <source>
        <strain evidence="12">9E7_DIV0242</strain>
    </source>
</reference>
<dbReference type="InterPro" id="IPR008921">
    <property type="entry name" value="DNA_pol3_clamp-load_cplx_C"/>
</dbReference>
<evidence type="ECO:0000256" key="7">
    <source>
        <dbReference type="ARBA" id="ARBA00034754"/>
    </source>
</evidence>
<evidence type="ECO:0000256" key="2">
    <source>
        <dbReference type="ARBA" id="ARBA00017703"/>
    </source>
</evidence>
<dbReference type="OrthoDB" id="9775929at2"/>
<dbReference type="Pfam" id="PF21694">
    <property type="entry name" value="DNA_pol3_delta_C"/>
    <property type="match status" value="1"/>
</dbReference>
<dbReference type="Proteomes" id="UP000195141">
    <property type="component" value="Chromosome"/>
</dbReference>
<evidence type="ECO:0000313" key="13">
    <source>
        <dbReference type="Proteomes" id="UP000195141"/>
    </source>
</evidence>
<dbReference type="NCBIfam" id="TIGR01128">
    <property type="entry name" value="holA"/>
    <property type="match status" value="1"/>
</dbReference>
<comment type="similarity">
    <text evidence="7">Belongs to the DNA polymerase HolA subunit family.</text>
</comment>
<evidence type="ECO:0000313" key="12">
    <source>
        <dbReference type="EMBL" id="WYJ88847.1"/>
    </source>
</evidence>
<keyword evidence="5" id="KW-0235">DNA replication</keyword>
<dbReference type="InterPro" id="IPR048466">
    <property type="entry name" value="DNA_pol3_delta-like_C"/>
</dbReference>
<dbReference type="GO" id="GO:0003887">
    <property type="term" value="F:DNA-directed DNA polymerase activity"/>
    <property type="evidence" value="ECO:0007669"/>
    <property type="project" value="UniProtKB-KW"/>
</dbReference>
<dbReference type="InterPro" id="IPR005790">
    <property type="entry name" value="DNA_polIII_delta"/>
</dbReference>
<keyword evidence="6" id="KW-0239">DNA-directed DNA polymerase</keyword>
<evidence type="ECO:0000256" key="5">
    <source>
        <dbReference type="ARBA" id="ARBA00022705"/>
    </source>
</evidence>
<proteinExistence type="inferred from homology"/>
<keyword evidence="4" id="KW-0548">Nucleotidyltransferase</keyword>
<feature type="domain" description="DNA polymerase III delta subunit-like C-terminal" evidence="10">
    <location>
        <begin position="217"/>
        <end position="337"/>
    </location>
</feature>
<dbReference type="EMBL" id="NGMM01000001">
    <property type="protein sequence ID" value="OTP18785.1"/>
    <property type="molecule type" value="Genomic_DNA"/>
</dbReference>
<protein>
    <recommendedName>
        <fullName evidence="2">DNA polymerase III subunit delta</fullName>
        <ecNumber evidence="1">2.7.7.7</ecNumber>
    </recommendedName>
</protein>
<evidence type="ECO:0000256" key="6">
    <source>
        <dbReference type="ARBA" id="ARBA00022932"/>
    </source>
</evidence>
<dbReference type="SUPFAM" id="SSF48019">
    <property type="entry name" value="post-AAA+ oligomerization domain-like"/>
    <property type="match status" value="1"/>
</dbReference>
<reference evidence="11" key="1">
    <citation type="submission" date="2017-05" db="EMBL/GenBank/DDBJ databases">
        <title>The Genome Sequence of Enterococcus sp. 9E7_DIV0242.</title>
        <authorList>
            <consortium name="The Broad Institute Genomics Platform"/>
            <consortium name="The Broad Institute Genomic Center for Infectious Diseases"/>
            <person name="Earl A."/>
            <person name="Manson A."/>
            <person name="Schwartman J."/>
            <person name="Gilmore M."/>
            <person name="Abouelleil A."/>
            <person name="Cao P."/>
            <person name="Chapman S."/>
            <person name="Cusick C."/>
            <person name="Shea T."/>
            <person name="Young S."/>
            <person name="Neafsey D."/>
            <person name="Nusbaum C."/>
            <person name="Birren B."/>
        </authorList>
    </citation>
    <scope>NUCLEOTIDE SEQUENCE [LARGE SCALE GENOMIC DNA]</scope>
    <source>
        <strain evidence="11">9E7_DIV0242</strain>
    </source>
</reference>
<gene>
    <name evidence="12" type="ORF">A5888_000566</name>
    <name evidence="11" type="ORF">A5888_000599</name>
</gene>
<accession>A0A242KC88</accession>
<dbReference type="SUPFAM" id="SSF52540">
    <property type="entry name" value="P-loop containing nucleoside triphosphate hydrolases"/>
    <property type="match status" value="1"/>
</dbReference>
<dbReference type="GO" id="GO:0006261">
    <property type="term" value="P:DNA-templated DNA replication"/>
    <property type="evidence" value="ECO:0007669"/>
    <property type="project" value="TreeGrafter"/>
</dbReference>